<evidence type="ECO:0000313" key="2">
    <source>
        <dbReference type="EMBL" id="KAA6430937.1"/>
    </source>
</evidence>
<dbReference type="RefSeq" id="WP_146357929.1">
    <property type="nucleotide sequence ID" value="NZ_VOIR01000017.1"/>
</dbReference>
<reference evidence="2 3" key="1">
    <citation type="submission" date="2019-08" db="EMBL/GenBank/DDBJ databases">
        <title>Agrococcus lahaulensis sp. nov., isolated from a cold desert of the Indian Himalayas.</title>
        <authorList>
            <person name="Qu J.H."/>
        </authorList>
    </citation>
    <scope>NUCLEOTIDE SEQUENCE [LARGE SCALE GENOMIC DNA]</scope>
    <source>
        <strain evidence="2 3">NS18</strain>
    </source>
</reference>
<dbReference type="EMBL" id="VOIR01000017">
    <property type="protein sequence ID" value="KAA6430937.1"/>
    <property type="molecule type" value="Genomic_DNA"/>
</dbReference>
<evidence type="ECO:0000256" key="1">
    <source>
        <dbReference type="SAM" id="MobiDB-lite"/>
    </source>
</evidence>
<feature type="compositionally biased region" description="Basic and acidic residues" evidence="1">
    <location>
        <begin position="102"/>
        <end position="112"/>
    </location>
</feature>
<dbReference type="Gene3D" id="6.10.140.1430">
    <property type="match status" value="1"/>
</dbReference>
<dbReference type="AlphaFoldDB" id="A0A5M8Q4X9"/>
<feature type="compositionally biased region" description="Basic and acidic residues" evidence="1">
    <location>
        <begin position="39"/>
        <end position="48"/>
    </location>
</feature>
<organism evidence="2 3">
    <name type="scientific">Agrococcus sediminis</name>
    <dbReference type="NCBI Taxonomy" id="2599924"/>
    <lineage>
        <taxon>Bacteria</taxon>
        <taxon>Bacillati</taxon>
        <taxon>Actinomycetota</taxon>
        <taxon>Actinomycetes</taxon>
        <taxon>Micrococcales</taxon>
        <taxon>Microbacteriaceae</taxon>
        <taxon>Agrococcus</taxon>
    </lineage>
</organism>
<proteinExistence type="predicted"/>
<dbReference type="OrthoDB" id="5125955at2"/>
<name>A0A5M8Q4X9_9MICO</name>
<protein>
    <recommendedName>
        <fullName evidence="4">Antitoxin</fullName>
    </recommendedName>
</protein>
<evidence type="ECO:0008006" key="4">
    <source>
        <dbReference type="Google" id="ProtNLM"/>
    </source>
</evidence>
<sequence length="112" mass="11452">MGILDDAKDKLGDAAEWVKDKAENLGEQAQGAGQTLGEKAADARHWAESKLGGDSGEPQRFAGGAAEERTADGGSFATEWVDASTDQAADAPQAEPSAEASHGGDHPQHPAA</sequence>
<dbReference type="Proteomes" id="UP000323221">
    <property type="component" value="Unassembled WGS sequence"/>
</dbReference>
<gene>
    <name evidence="2" type="ORF">FQ330_12280</name>
</gene>
<keyword evidence="3" id="KW-1185">Reference proteome</keyword>
<evidence type="ECO:0000313" key="3">
    <source>
        <dbReference type="Proteomes" id="UP000323221"/>
    </source>
</evidence>
<accession>A0A5M8Q4X9</accession>
<feature type="region of interest" description="Disordered" evidence="1">
    <location>
        <begin position="22"/>
        <end position="112"/>
    </location>
</feature>
<comment type="caution">
    <text evidence="2">The sequence shown here is derived from an EMBL/GenBank/DDBJ whole genome shotgun (WGS) entry which is preliminary data.</text>
</comment>